<dbReference type="CDD" id="cd00038">
    <property type="entry name" value="CAP_ED"/>
    <property type="match status" value="1"/>
</dbReference>
<evidence type="ECO:0000313" key="8">
    <source>
        <dbReference type="Proteomes" id="UP001235840"/>
    </source>
</evidence>
<dbReference type="Pfam" id="PF13545">
    <property type="entry name" value="HTH_Crp_2"/>
    <property type="match status" value="1"/>
</dbReference>
<dbReference type="Proteomes" id="UP001235840">
    <property type="component" value="Unassembled WGS sequence"/>
</dbReference>
<dbReference type="InterPro" id="IPR036390">
    <property type="entry name" value="WH_DNA-bd_sf"/>
</dbReference>
<keyword evidence="3" id="KW-0010">Activator</keyword>
<feature type="domain" description="HTH crp-type" evidence="6">
    <location>
        <begin position="148"/>
        <end position="219"/>
    </location>
</feature>
<dbReference type="InterPro" id="IPR012318">
    <property type="entry name" value="HTH_CRP"/>
</dbReference>
<dbReference type="PROSITE" id="PS51063">
    <property type="entry name" value="HTH_CRP_2"/>
    <property type="match status" value="1"/>
</dbReference>
<evidence type="ECO:0000256" key="3">
    <source>
        <dbReference type="ARBA" id="ARBA00023159"/>
    </source>
</evidence>
<dbReference type="SUPFAM" id="SSF51206">
    <property type="entry name" value="cAMP-binding domain-like"/>
    <property type="match status" value="1"/>
</dbReference>
<name>A0ABT9VZB8_9BACI</name>
<dbReference type="PANTHER" id="PTHR24567:SF26">
    <property type="entry name" value="REGULATORY PROTEIN YEIL"/>
    <property type="match status" value="1"/>
</dbReference>
<dbReference type="InterPro" id="IPR018490">
    <property type="entry name" value="cNMP-bd_dom_sf"/>
</dbReference>
<evidence type="ECO:0000313" key="7">
    <source>
        <dbReference type="EMBL" id="MDQ0166219.1"/>
    </source>
</evidence>
<evidence type="ECO:0000256" key="4">
    <source>
        <dbReference type="ARBA" id="ARBA00023163"/>
    </source>
</evidence>
<sequence>MKEIRDHELLHSYLTTYKLEEIFHEPLLPHMAIVSFDQGELICSQGEPSEYLYVLVKGKVKIFTTSPGGQALILSFKMPLDMIGDIEYVQGIDFINTVEAVSSVHMLCIHHRWLKKYNKDHAPFLTFLLEVITHKFYKSDTLSRKLMYSADVRLASYLLSVSFDESDALFEGQQEAISLKDVANLIGISYRHLNRVIQQFCSKGLIERKKGSIKVKDREGLRRLADQNIYE</sequence>
<dbReference type="InterPro" id="IPR014710">
    <property type="entry name" value="RmlC-like_jellyroll"/>
</dbReference>
<evidence type="ECO:0000259" key="6">
    <source>
        <dbReference type="PROSITE" id="PS51063"/>
    </source>
</evidence>
<dbReference type="SUPFAM" id="SSF46785">
    <property type="entry name" value="Winged helix' DNA-binding domain"/>
    <property type="match status" value="1"/>
</dbReference>
<reference evidence="7 8" key="1">
    <citation type="submission" date="2023-07" db="EMBL/GenBank/DDBJ databases">
        <title>Genomic Encyclopedia of Type Strains, Phase IV (KMG-IV): sequencing the most valuable type-strain genomes for metagenomic binning, comparative biology and taxonomic classification.</title>
        <authorList>
            <person name="Goeker M."/>
        </authorList>
    </citation>
    <scope>NUCLEOTIDE SEQUENCE [LARGE SCALE GENOMIC DNA]</scope>
    <source>
        <strain evidence="7 8">DSM 12751</strain>
    </source>
</reference>
<dbReference type="InterPro" id="IPR050397">
    <property type="entry name" value="Env_Response_Regulators"/>
</dbReference>
<evidence type="ECO:0000259" key="5">
    <source>
        <dbReference type="PROSITE" id="PS50042"/>
    </source>
</evidence>
<dbReference type="Gene3D" id="2.60.120.10">
    <property type="entry name" value="Jelly Rolls"/>
    <property type="match status" value="1"/>
</dbReference>
<dbReference type="PROSITE" id="PS50042">
    <property type="entry name" value="CNMP_BINDING_3"/>
    <property type="match status" value="1"/>
</dbReference>
<dbReference type="SMART" id="SM00100">
    <property type="entry name" value="cNMP"/>
    <property type="match status" value="1"/>
</dbReference>
<organism evidence="7 8">
    <name type="scientific">Caldalkalibacillus horti</name>
    <dbReference type="NCBI Taxonomy" id="77523"/>
    <lineage>
        <taxon>Bacteria</taxon>
        <taxon>Bacillati</taxon>
        <taxon>Bacillota</taxon>
        <taxon>Bacilli</taxon>
        <taxon>Bacillales</taxon>
        <taxon>Bacillaceae</taxon>
        <taxon>Caldalkalibacillus</taxon>
    </lineage>
</organism>
<keyword evidence="2" id="KW-0238">DNA-binding</keyword>
<evidence type="ECO:0000256" key="2">
    <source>
        <dbReference type="ARBA" id="ARBA00023125"/>
    </source>
</evidence>
<dbReference type="Gene3D" id="1.10.10.10">
    <property type="entry name" value="Winged helix-like DNA-binding domain superfamily/Winged helix DNA-binding domain"/>
    <property type="match status" value="1"/>
</dbReference>
<dbReference type="PANTHER" id="PTHR24567">
    <property type="entry name" value="CRP FAMILY TRANSCRIPTIONAL REGULATORY PROTEIN"/>
    <property type="match status" value="1"/>
</dbReference>
<dbReference type="RefSeq" id="WP_307394240.1">
    <property type="nucleotide sequence ID" value="NZ_BAAADK010000048.1"/>
</dbReference>
<protein>
    <submittedName>
        <fullName evidence="7">CRP-like cAMP-binding protein</fullName>
    </submittedName>
</protein>
<proteinExistence type="predicted"/>
<feature type="domain" description="Cyclic nucleotide-binding" evidence="5">
    <location>
        <begin position="15"/>
        <end position="116"/>
    </location>
</feature>
<evidence type="ECO:0000256" key="1">
    <source>
        <dbReference type="ARBA" id="ARBA00023015"/>
    </source>
</evidence>
<dbReference type="InterPro" id="IPR036388">
    <property type="entry name" value="WH-like_DNA-bd_sf"/>
</dbReference>
<keyword evidence="1" id="KW-0805">Transcription regulation</keyword>
<comment type="caution">
    <text evidence="7">The sequence shown here is derived from an EMBL/GenBank/DDBJ whole genome shotgun (WGS) entry which is preliminary data.</text>
</comment>
<keyword evidence="4" id="KW-0804">Transcription</keyword>
<dbReference type="InterPro" id="IPR000595">
    <property type="entry name" value="cNMP-bd_dom"/>
</dbReference>
<accession>A0ABT9VZB8</accession>
<keyword evidence="8" id="KW-1185">Reference proteome</keyword>
<gene>
    <name evidence="7" type="ORF">J2S11_002120</name>
</gene>
<dbReference type="Pfam" id="PF00027">
    <property type="entry name" value="cNMP_binding"/>
    <property type="match status" value="1"/>
</dbReference>
<dbReference type="EMBL" id="JAUSTY010000007">
    <property type="protein sequence ID" value="MDQ0166219.1"/>
    <property type="molecule type" value="Genomic_DNA"/>
</dbReference>